<reference evidence="2" key="1">
    <citation type="submission" date="2024-03" db="EMBL/GenBank/DDBJ databases">
        <title>Venom adaptation and exaptation during the trophic switch to blood-feeding by kissing bugs (Reduviidae: Triatominae).</title>
        <authorList>
            <person name="Zdenek C.N."/>
            <person name="Cardoso F.C."/>
            <person name="Robinson S.D."/>
            <person name="Mercedes R.S."/>
            <person name="Raidjoe E.R."/>
            <person name="Hernandez-Vargas M.J."/>
            <person name="Jin J."/>
            <person name="Corzo G."/>
            <person name="Vetter I."/>
            <person name="King G.F."/>
            <person name="Fry B.G."/>
            <person name="Walker A."/>
        </authorList>
    </citation>
    <scope>NUCLEOTIDE SEQUENCE</scope>
</reference>
<name>A0AB38ZEU9_9HEMI</name>
<protein>
    <submittedName>
        <fullName evidence="2">Venom peptide Os7a</fullName>
    </submittedName>
</protein>
<organism evidence="2">
    <name type="scientific">Oncocephalus sp</name>
    <dbReference type="NCBI Taxonomy" id="2944721"/>
    <lineage>
        <taxon>Eukaryota</taxon>
        <taxon>Metazoa</taxon>
        <taxon>Ecdysozoa</taxon>
        <taxon>Arthropoda</taxon>
        <taxon>Hexapoda</taxon>
        <taxon>Insecta</taxon>
        <taxon>Pterygota</taxon>
        <taxon>Neoptera</taxon>
        <taxon>Paraneoptera</taxon>
        <taxon>Hemiptera</taxon>
        <taxon>Heteroptera</taxon>
        <taxon>Panheteroptera</taxon>
        <taxon>Cimicomorpha</taxon>
        <taxon>Reduviidae</taxon>
        <taxon>Stenopodainae</taxon>
        <taxon>Oncocephalus</taxon>
    </lineage>
</organism>
<dbReference type="AlphaFoldDB" id="A0AB38ZEU9"/>
<feature type="signal peptide" evidence="1">
    <location>
        <begin position="1"/>
        <end position="19"/>
    </location>
</feature>
<keyword evidence="1" id="KW-0732">Signal</keyword>
<evidence type="ECO:0000313" key="2">
    <source>
        <dbReference type="EMBL" id="WXI02812.1"/>
    </source>
</evidence>
<feature type="chain" id="PRO_5044208112" evidence="1">
    <location>
        <begin position="20"/>
        <end position="57"/>
    </location>
</feature>
<evidence type="ECO:0000256" key="1">
    <source>
        <dbReference type="SAM" id="SignalP"/>
    </source>
</evidence>
<sequence>MKLLIFLLIAVICTTVVSAGRCLTIGNECGGSDLSCCPGSVCSVSITDRRRAYCVRM</sequence>
<accession>A0AB38ZEU9</accession>
<proteinExistence type="evidence at transcript level"/>
<dbReference type="EMBL" id="PP517562">
    <property type="protein sequence ID" value="WXI02812.1"/>
    <property type="molecule type" value="mRNA"/>
</dbReference>